<dbReference type="AlphaFoldDB" id="A0A7E4VNM3"/>
<dbReference type="Proteomes" id="UP000492821">
    <property type="component" value="Unassembled WGS sequence"/>
</dbReference>
<dbReference type="WBParaSite" id="Pan_g22366.t1">
    <property type="protein sequence ID" value="Pan_g22366.t1"/>
    <property type="gene ID" value="Pan_g22366"/>
</dbReference>
<reference evidence="2" key="2">
    <citation type="submission" date="2020-10" db="UniProtKB">
        <authorList>
            <consortium name="WormBaseParasite"/>
        </authorList>
    </citation>
    <scope>IDENTIFICATION</scope>
</reference>
<evidence type="ECO:0000313" key="2">
    <source>
        <dbReference type="WBParaSite" id="Pan_g22366.t1"/>
    </source>
</evidence>
<reference evidence="1" key="1">
    <citation type="journal article" date="2013" name="Genetics">
        <title>The draft genome and transcriptome of Panagrellus redivivus are shaped by the harsh demands of a free-living lifestyle.</title>
        <authorList>
            <person name="Srinivasan J."/>
            <person name="Dillman A.R."/>
            <person name="Macchietto M.G."/>
            <person name="Heikkinen L."/>
            <person name="Lakso M."/>
            <person name="Fracchia K.M."/>
            <person name="Antoshechkin I."/>
            <person name="Mortazavi A."/>
            <person name="Wong G."/>
            <person name="Sternberg P.W."/>
        </authorList>
    </citation>
    <scope>NUCLEOTIDE SEQUENCE [LARGE SCALE GENOMIC DNA]</scope>
    <source>
        <strain evidence="1">MT8872</strain>
    </source>
</reference>
<evidence type="ECO:0000313" key="1">
    <source>
        <dbReference type="Proteomes" id="UP000492821"/>
    </source>
</evidence>
<sequence length="272" mass="31254">MPYPLAKLAYGLRCRLAELATPVERYQLQVAAGNASICPPKLQKARITHQVLCTSTIDYRYVPTSWEEDELLLCTGDFSIDTPYYLKDFTPDIISHILFEPTGEIGFYDFSTSITYSEIIPANVSVRNVTSVHFATDEFYKLTNFVDLFETFPQLTSFCLDSSETFPSMWMANIMSYQKQKLSELRFICSIEQMNDWDVHEFMVFFKSQQKSFRLVLHVSSMKPNDVFSLSNGIFQHFKLSSSKDIPSCRHVRVCVVGGNSLFFCLPPSYMQ</sequence>
<proteinExistence type="predicted"/>
<keyword evidence="1" id="KW-1185">Reference proteome</keyword>
<name>A0A7E4VNM3_PANRE</name>
<protein>
    <submittedName>
        <fullName evidence="2">FBD domain-containing protein</fullName>
    </submittedName>
</protein>
<organism evidence="1 2">
    <name type="scientific">Panagrellus redivivus</name>
    <name type="common">Microworm</name>
    <dbReference type="NCBI Taxonomy" id="6233"/>
    <lineage>
        <taxon>Eukaryota</taxon>
        <taxon>Metazoa</taxon>
        <taxon>Ecdysozoa</taxon>
        <taxon>Nematoda</taxon>
        <taxon>Chromadorea</taxon>
        <taxon>Rhabditida</taxon>
        <taxon>Tylenchina</taxon>
        <taxon>Panagrolaimomorpha</taxon>
        <taxon>Panagrolaimoidea</taxon>
        <taxon>Panagrolaimidae</taxon>
        <taxon>Panagrellus</taxon>
    </lineage>
</organism>
<accession>A0A7E4VNM3</accession>